<dbReference type="InterPro" id="IPR023346">
    <property type="entry name" value="Lysozyme-like_dom_sf"/>
</dbReference>
<dbReference type="InterPro" id="IPR001264">
    <property type="entry name" value="Glyco_trans_51"/>
</dbReference>
<comment type="catalytic activity">
    <reaction evidence="14">
        <text>[GlcNAc-(1-&gt;4)-Mur2Ac(oyl-L-Ala-gamma-D-Glu-L-Lys-D-Ala-D-Ala)](n)-di-trans,octa-cis-undecaprenyl diphosphate + beta-D-GlcNAc-(1-&gt;4)-Mur2Ac(oyl-L-Ala-gamma-D-Glu-L-Lys-D-Ala-D-Ala)-di-trans,octa-cis-undecaprenyl diphosphate = [GlcNAc-(1-&gt;4)-Mur2Ac(oyl-L-Ala-gamma-D-Glu-L-Lys-D-Ala-D-Ala)](n+1)-di-trans,octa-cis-undecaprenyl diphosphate + di-trans,octa-cis-undecaprenyl diphosphate + H(+)</text>
        <dbReference type="Rhea" id="RHEA:23708"/>
        <dbReference type="Rhea" id="RHEA-COMP:9602"/>
        <dbReference type="Rhea" id="RHEA-COMP:9603"/>
        <dbReference type="ChEBI" id="CHEBI:15378"/>
        <dbReference type="ChEBI" id="CHEBI:58405"/>
        <dbReference type="ChEBI" id="CHEBI:60033"/>
        <dbReference type="ChEBI" id="CHEBI:78435"/>
        <dbReference type="EC" id="2.4.99.28"/>
    </reaction>
</comment>
<dbReference type="Gene3D" id="1.10.3810.10">
    <property type="entry name" value="Biosynthetic peptidoglycan transglycosylase-like"/>
    <property type="match status" value="1"/>
</dbReference>
<evidence type="ECO:0000256" key="10">
    <source>
        <dbReference type="ARBA" id="ARBA00022984"/>
    </source>
</evidence>
<protein>
    <submittedName>
        <fullName evidence="18">Penicillin-binding protein</fullName>
    </submittedName>
</protein>
<proteinExistence type="inferred from homology"/>
<keyword evidence="4" id="KW-0121">Carboxypeptidase</keyword>
<organism evidence="18 19">
    <name type="scientific">Lactococcus petauri</name>
    <dbReference type="NCBI Taxonomy" id="1940789"/>
    <lineage>
        <taxon>Bacteria</taxon>
        <taxon>Bacillati</taxon>
        <taxon>Bacillota</taxon>
        <taxon>Bacilli</taxon>
        <taxon>Lactobacillales</taxon>
        <taxon>Streptococcaceae</taxon>
        <taxon>Lactococcus</taxon>
    </lineage>
</organism>
<dbReference type="EMBL" id="MUIZ01000003">
    <property type="protein sequence ID" value="OUK04373.1"/>
    <property type="molecule type" value="Genomic_DNA"/>
</dbReference>
<dbReference type="SUPFAM" id="SSF56601">
    <property type="entry name" value="beta-lactamase/transpeptidase-like"/>
    <property type="match status" value="1"/>
</dbReference>
<dbReference type="PANTHER" id="PTHR32282:SF29">
    <property type="entry name" value="PENICILLIN-BINDING PROTEIN 1A"/>
    <property type="match status" value="1"/>
</dbReference>
<dbReference type="GO" id="GO:0030288">
    <property type="term" value="C:outer membrane-bounded periplasmic space"/>
    <property type="evidence" value="ECO:0007669"/>
    <property type="project" value="TreeGrafter"/>
</dbReference>
<dbReference type="PANTHER" id="PTHR32282">
    <property type="entry name" value="BINDING PROTEIN TRANSPEPTIDASE, PUTATIVE-RELATED"/>
    <property type="match status" value="1"/>
</dbReference>
<keyword evidence="3" id="KW-0964">Secreted</keyword>
<evidence type="ECO:0000256" key="12">
    <source>
        <dbReference type="ARBA" id="ARBA00023316"/>
    </source>
</evidence>
<evidence type="ECO:0000256" key="3">
    <source>
        <dbReference type="ARBA" id="ARBA00022525"/>
    </source>
</evidence>
<keyword evidence="6" id="KW-0328">Glycosyltransferase</keyword>
<evidence type="ECO:0000313" key="18">
    <source>
        <dbReference type="EMBL" id="OUK04373.1"/>
    </source>
</evidence>
<dbReference type="Gene3D" id="3.40.710.10">
    <property type="entry name" value="DD-peptidase/beta-lactamase superfamily"/>
    <property type="match status" value="1"/>
</dbReference>
<comment type="caution">
    <text evidence="18">The sequence shown here is derived from an EMBL/GenBank/DDBJ whole genome shotgun (WGS) entry which is preliminary data.</text>
</comment>
<evidence type="ECO:0000256" key="5">
    <source>
        <dbReference type="ARBA" id="ARBA00022670"/>
    </source>
</evidence>
<dbReference type="GO" id="GO:0006508">
    <property type="term" value="P:proteolysis"/>
    <property type="evidence" value="ECO:0007669"/>
    <property type="project" value="UniProtKB-KW"/>
</dbReference>
<evidence type="ECO:0000256" key="13">
    <source>
        <dbReference type="ARBA" id="ARBA00034000"/>
    </source>
</evidence>
<feature type="domain" description="Glycosyl transferase family 51" evidence="17">
    <location>
        <begin position="67"/>
        <end position="243"/>
    </location>
</feature>
<evidence type="ECO:0000259" key="16">
    <source>
        <dbReference type="Pfam" id="PF00905"/>
    </source>
</evidence>
<dbReference type="InterPro" id="IPR001460">
    <property type="entry name" value="PCN-bd_Tpept"/>
</dbReference>
<comment type="similarity">
    <text evidence="1">In the C-terminal section; belongs to the transpeptidase family.</text>
</comment>
<dbReference type="InterPro" id="IPR036950">
    <property type="entry name" value="PBP_transglycosylase"/>
</dbReference>
<evidence type="ECO:0000256" key="1">
    <source>
        <dbReference type="ARBA" id="ARBA00007090"/>
    </source>
</evidence>
<keyword evidence="5" id="KW-0645">Protease</keyword>
<evidence type="ECO:0000256" key="11">
    <source>
        <dbReference type="ARBA" id="ARBA00023268"/>
    </source>
</evidence>
<dbReference type="SUPFAM" id="SSF53955">
    <property type="entry name" value="Lysozyme-like"/>
    <property type="match status" value="1"/>
</dbReference>
<dbReference type="GO" id="GO:0071555">
    <property type="term" value="P:cell wall organization"/>
    <property type="evidence" value="ECO:0007669"/>
    <property type="project" value="UniProtKB-KW"/>
</dbReference>
<keyword evidence="8" id="KW-0378">Hydrolase</keyword>
<dbReference type="Pfam" id="PF00912">
    <property type="entry name" value="Transgly"/>
    <property type="match status" value="1"/>
</dbReference>
<dbReference type="InterPro" id="IPR012338">
    <property type="entry name" value="Beta-lactam/transpept-like"/>
</dbReference>
<comment type="catalytic activity">
    <reaction evidence="13">
        <text>Preferential cleavage: (Ac)2-L-Lys-D-Ala-|-D-Ala. Also transpeptidation of peptidyl-alanyl moieties that are N-acyl substituents of D-alanine.</text>
        <dbReference type="EC" id="3.4.16.4"/>
    </reaction>
</comment>
<accession>A0A252CCT6</accession>
<evidence type="ECO:0000259" key="17">
    <source>
        <dbReference type="Pfam" id="PF00912"/>
    </source>
</evidence>
<evidence type="ECO:0000256" key="2">
    <source>
        <dbReference type="ARBA" id="ARBA00007739"/>
    </source>
</evidence>
<evidence type="ECO:0000313" key="19">
    <source>
        <dbReference type="Proteomes" id="UP000194606"/>
    </source>
</evidence>
<gene>
    <name evidence="18" type="ORF">BZZ03_05055</name>
</gene>
<keyword evidence="15" id="KW-1133">Transmembrane helix</keyword>
<dbReference type="GO" id="GO:0009002">
    <property type="term" value="F:serine-type D-Ala-D-Ala carboxypeptidase activity"/>
    <property type="evidence" value="ECO:0007669"/>
    <property type="project" value="UniProtKB-EC"/>
</dbReference>
<comment type="similarity">
    <text evidence="2">In the N-terminal section; belongs to the glycosyltransferase 51 family.</text>
</comment>
<name>A0A252CCT6_9LACT</name>
<keyword evidence="9" id="KW-0133">Cell shape</keyword>
<sequence length="695" mass="76122">MNRNKNTAVKRSLISTLKWALILIFSTIILTFVAAGALFIYYAKDAPKLDMSKLESPPSTVVYDKDEKVIATLGAEQRDLVQTDNIPVMLVNAVTSIEDRRFFNTRGVDPIRIAGSLVNNLRGGHMQGGSTLDMQLIKLSFFSTDSADQNMKVKIQEAWLALQLDQKWSKEQIFTAYVNKVNMANGYYGMGTASQAYYNKPLTDLSIAQLALLAGMPQAPNTYNPYKNPEAAKYRRDLVINAMYRNGKITEKQRDEAINTPIDDGLQDLKSGVSIPEYANDFITEAIKQANQETGTDAPNAGLKIYTTLDSKAQQDLFNIVNTNDSVPFTDDELQVASTLIDTQTGGVAAQIGGRKQEIAVFGSNPATESTRDWGSTMKPLIDYAPAFENGIYTSTAQTISDSGPYFYPDAQNIQLNNWDNQYLGNISVRQALALSRNIPAIKTLDAVGLDNATAFANKLGFKYPVETGKYDDKGDPIFEPGTMTFANGISSNSRSRDSQYGASSERMAAAYAAFSNDGIYTKPYYVSKIVMPDGSTKTYEPERTRAMKSSTAYLITDILKDVIKGNDGTIPALSTGLYAQTPGLPEAGKTGTSNYDDAEYPKALETAGITQAQLQGGSMAPDENFVGYTPQYSMAVWTGYKNRLQPVYGENMYIAAKVFKAMMTDLYPDPTSVADWQMPSDVVKQGSDLSVTGN</sequence>
<evidence type="ECO:0000256" key="8">
    <source>
        <dbReference type="ARBA" id="ARBA00022801"/>
    </source>
</evidence>
<keyword evidence="15" id="KW-0472">Membrane</keyword>
<evidence type="ECO:0000256" key="14">
    <source>
        <dbReference type="ARBA" id="ARBA00049902"/>
    </source>
</evidence>
<evidence type="ECO:0000256" key="9">
    <source>
        <dbReference type="ARBA" id="ARBA00022960"/>
    </source>
</evidence>
<keyword evidence="15" id="KW-0812">Transmembrane</keyword>
<evidence type="ECO:0000256" key="6">
    <source>
        <dbReference type="ARBA" id="ARBA00022676"/>
    </source>
</evidence>
<evidence type="ECO:0000256" key="4">
    <source>
        <dbReference type="ARBA" id="ARBA00022645"/>
    </source>
</evidence>
<dbReference type="Pfam" id="PF00905">
    <property type="entry name" value="Transpeptidase"/>
    <property type="match status" value="1"/>
</dbReference>
<dbReference type="FunFam" id="1.10.3810.10:FF:000001">
    <property type="entry name" value="Penicillin-binding protein 1A"/>
    <property type="match status" value="1"/>
</dbReference>
<evidence type="ECO:0000256" key="15">
    <source>
        <dbReference type="SAM" id="Phobius"/>
    </source>
</evidence>
<feature type="transmembrane region" description="Helical" evidence="15">
    <location>
        <begin position="21"/>
        <end position="43"/>
    </location>
</feature>
<keyword evidence="12" id="KW-0961">Cell wall biogenesis/degradation</keyword>
<reference evidence="18 19" key="1">
    <citation type="submission" date="2017-02" db="EMBL/GenBank/DDBJ databases">
        <authorList>
            <person name="Peterson S.W."/>
        </authorList>
    </citation>
    <scope>NUCLEOTIDE SEQUENCE [LARGE SCALE GENOMIC DNA]</scope>
    <source>
        <strain evidence="18">159469</strain>
    </source>
</reference>
<evidence type="ECO:0000256" key="7">
    <source>
        <dbReference type="ARBA" id="ARBA00022679"/>
    </source>
</evidence>
<keyword evidence="10" id="KW-0573">Peptidoglycan synthesis</keyword>
<dbReference type="InterPro" id="IPR050396">
    <property type="entry name" value="Glycosyltr_51/Transpeptidase"/>
</dbReference>
<keyword evidence="7" id="KW-0808">Transferase</keyword>
<dbReference type="GO" id="GO:0008658">
    <property type="term" value="F:penicillin binding"/>
    <property type="evidence" value="ECO:0007669"/>
    <property type="project" value="InterPro"/>
</dbReference>
<feature type="domain" description="Penicillin-binding protein transpeptidase" evidence="16">
    <location>
        <begin position="339"/>
        <end position="664"/>
    </location>
</feature>
<dbReference type="Proteomes" id="UP000194606">
    <property type="component" value="Unassembled WGS sequence"/>
</dbReference>
<dbReference type="GO" id="GO:0008360">
    <property type="term" value="P:regulation of cell shape"/>
    <property type="evidence" value="ECO:0007669"/>
    <property type="project" value="UniProtKB-KW"/>
</dbReference>
<dbReference type="GO" id="GO:0008955">
    <property type="term" value="F:peptidoglycan glycosyltransferase activity"/>
    <property type="evidence" value="ECO:0007669"/>
    <property type="project" value="UniProtKB-EC"/>
</dbReference>
<dbReference type="RefSeq" id="WP_086582700.1">
    <property type="nucleotide sequence ID" value="NZ_JADPGL010000001.1"/>
</dbReference>
<dbReference type="GO" id="GO:0009252">
    <property type="term" value="P:peptidoglycan biosynthetic process"/>
    <property type="evidence" value="ECO:0007669"/>
    <property type="project" value="UniProtKB-KW"/>
</dbReference>
<keyword evidence="11" id="KW-0511">Multifunctional enzyme</keyword>
<dbReference type="AlphaFoldDB" id="A0A252CCT6"/>